<feature type="chain" id="PRO_5047083995" evidence="3">
    <location>
        <begin position="19"/>
        <end position="141"/>
    </location>
</feature>
<reference evidence="5" key="1">
    <citation type="submission" date="2025-08" db="UniProtKB">
        <authorList>
            <consortium name="RefSeq"/>
        </authorList>
    </citation>
    <scope>IDENTIFICATION</scope>
    <source>
        <tissue evidence="5">Muscle</tissue>
    </source>
</reference>
<dbReference type="PANTHER" id="PTHR10380:SF235">
    <property type="entry name" value="CUTICULAR PROTEIN 73D, ISOFORM B"/>
    <property type="match status" value="1"/>
</dbReference>
<keyword evidence="4" id="KW-1185">Reference proteome</keyword>
<keyword evidence="3" id="KW-0732">Signal</keyword>
<evidence type="ECO:0000313" key="5">
    <source>
        <dbReference type="RefSeq" id="XP_022243230.1"/>
    </source>
</evidence>
<keyword evidence="1" id="KW-0193">Cuticle</keyword>
<feature type="compositionally biased region" description="Polar residues" evidence="2">
    <location>
        <begin position="89"/>
        <end position="106"/>
    </location>
</feature>
<accession>A0ABM1SHX5</accession>
<organism evidence="4 5">
    <name type="scientific">Limulus polyphemus</name>
    <name type="common">Atlantic horseshoe crab</name>
    <dbReference type="NCBI Taxonomy" id="6850"/>
    <lineage>
        <taxon>Eukaryota</taxon>
        <taxon>Metazoa</taxon>
        <taxon>Ecdysozoa</taxon>
        <taxon>Arthropoda</taxon>
        <taxon>Chelicerata</taxon>
        <taxon>Merostomata</taxon>
        <taxon>Xiphosura</taxon>
        <taxon>Limulidae</taxon>
        <taxon>Limulus</taxon>
    </lineage>
</organism>
<evidence type="ECO:0000256" key="3">
    <source>
        <dbReference type="SAM" id="SignalP"/>
    </source>
</evidence>
<evidence type="ECO:0000256" key="2">
    <source>
        <dbReference type="SAM" id="MobiDB-lite"/>
    </source>
</evidence>
<proteinExistence type="predicted"/>
<dbReference type="Proteomes" id="UP000694941">
    <property type="component" value="Unplaced"/>
</dbReference>
<dbReference type="PROSITE" id="PS51155">
    <property type="entry name" value="CHIT_BIND_RR_2"/>
    <property type="match status" value="1"/>
</dbReference>
<evidence type="ECO:0000313" key="4">
    <source>
        <dbReference type="Proteomes" id="UP000694941"/>
    </source>
</evidence>
<dbReference type="RefSeq" id="XP_022243230.1">
    <property type="nucleotide sequence ID" value="XM_022387522.1"/>
</dbReference>
<dbReference type="InterPro" id="IPR000618">
    <property type="entry name" value="Insect_cuticle"/>
</dbReference>
<dbReference type="PANTHER" id="PTHR10380">
    <property type="entry name" value="CUTICLE PROTEIN"/>
    <property type="match status" value="1"/>
</dbReference>
<protein>
    <submittedName>
        <fullName evidence="5">Cuticle protein 10.9-like</fullName>
    </submittedName>
</protein>
<dbReference type="InterPro" id="IPR050468">
    <property type="entry name" value="Cuticle_Struct_Prot"/>
</dbReference>
<dbReference type="Pfam" id="PF00379">
    <property type="entry name" value="Chitin_bind_4"/>
    <property type="match status" value="1"/>
</dbReference>
<gene>
    <name evidence="5" type="primary">LOC106460746</name>
</gene>
<feature type="signal peptide" evidence="3">
    <location>
        <begin position="1"/>
        <end position="18"/>
    </location>
</feature>
<name>A0ABM1SHX5_LIMPO</name>
<evidence type="ECO:0000256" key="1">
    <source>
        <dbReference type="PROSITE-ProRule" id="PRU00497"/>
    </source>
</evidence>
<feature type="region of interest" description="Disordered" evidence="2">
    <location>
        <begin position="89"/>
        <end position="141"/>
    </location>
</feature>
<dbReference type="GeneID" id="106460746"/>
<sequence length="141" mass="15935">MILKLVIVVLLGFGTSWAQRYRRPVAPVRPNVIGSPEPYEFSYNSQDEFGTNLYKEERGDSSGNVYGKYGYKDAQGLYRHVEYTATNQNGYQASVQSNEPGTSNDNPADVTMIVEPPPPGIQNKYTRPGIRQPPQRYFRNP</sequence>